<accession>A0A9X3D4Q3</accession>
<dbReference type="InterPro" id="IPR036188">
    <property type="entry name" value="FAD/NAD-bd_sf"/>
</dbReference>
<reference evidence="1" key="1">
    <citation type="submission" date="2022-10" db="EMBL/GenBank/DDBJ databases">
        <title>WGS of marine actinomycetes from Thailand.</title>
        <authorList>
            <person name="Thawai C."/>
        </authorList>
    </citation>
    <scope>NUCLEOTIDE SEQUENCE</scope>
    <source>
        <strain evidence="1">SW21</strain>
    </source>
</reference>
<comment type="caution">
    <text evidence="1">The sequence shown here is derived from an EMBL/GenBank/DDBJ whole genome shotgun (WGS) entry which is preliminary data.</text>
</comment>
<proteinExistence type="predicted"/>
<gene>
    <name evidence="1" type="ORF">OSB52_05425</name>
</gene>
<evidence type="ECO:0000313" key="2">
    <source>
        <dbReference type="Proteomes" id="UP001143347"/>
    </source>
</evidence>
<dbReference type="RefSeq" id="WP_266060597.1">
    <property type="nucleotide sequence ID" value="NZ_JAPKFM010000004.1"/>
</dbReference>
<sequence length="47" mass="4962">MRYSMLTALSGKGFKFCPAFGVLAADLVTGKSNNLYNAGFSLGAQSR</sequence>
<organism evidence="1 2">
    <name type="scientific">Gordonia aquimaris</name>
    <dbReference type="NCBI Taxonomy" id="2984863"/>
    <lineage>
        <taxon>Bacteria</taxon>
        <taxon>Bacillati</taxon>
        <taxon>Actinomycetota</taxon>
        <taxon>Actinomycetes</taxon>
        <taxon>Mycobacteriales</taxon>
        <taxon>Gordoniaceae</taxon>
        <taxon>Gordonia</taxon>
    </lineage>
</organism>
<dbReference type="Proteomes" id="UP001143347">
    <property type="component" value="Unassembled WGS sequence"/>
</dbReference>
<keyword evidence="2" id="KW-1185">Reference proteome</keyword>
<evidence type="ECO:0000313" key="1">
    <source>
        <dbReference type="EMBL" id="MCX2963532.1"/>
    </source>
</evidence>
<name>A0A9X3D4Q3_9ACTN</name>
<dbReference type="EMBL" id="JAPKFM010000004">
    <property type="protein sequence ID" value="MCX2963532.1"/>
    <property type="molecule type" value="Genomic_DNA"/>
</dbReference>
<protein>
    <submittedName>
        <fullName evidence="1">Uncharacterized protein</fullName>
    </submittedName>
</protein>
<dbReference type="AlphaFoldDB" id="A0A9X3D4Q3"/>
<dbReference type="Gene3D" id="3.50.50.60">
    <property type="entry name" value="FAD/NAD(P)-binding domain"/>
    <property type="match status" value="1"/>
</dbReference>